<dbReference type="RefSeq" id="WP_274585550.1">
    <property type="nucleotide sequence ID" value="NZ_CP145811.1"/>
</dbReference>
<evidence type="ECO:0000256" key="1">
    <source>
        <dbReference type="ARBA" id="ARBA00005953"/>
    </source>
</evidence>
<dbReference type="PANTHER" id="PTHR31793:SF27">
    <property type="entry name" value="NOVEL THIOESTERASE SUPERFAMILY DOMAIN AND SAPOSIN A-TYPE DOMAIN CONTAINING PROTEIN (0610012H03RIK)"/>
    <property type="match status" value="1"/>
</dbReference>
<keyword evidence="5" id="KW-1185">Reference proteome</keyword>
<dbReference type="AlphaFoldDB" id="A0A9X4E2M8"/>
<dbReference type="InterPro" id="IPR029069">
    <property type="entry name" value="HotDog_dom_sf"/>
</dbReference>
<comment type="similarity">
    <text evidence="1">Belongs to the 4-hydroxybenzoyl-CoA thioesterase family.</text>
</comment>
<protein>
    <submittedName>
        <fullName evidence="3">Thioesterase family protein</fullName>
    </submittedName>
</protein>
<dbReference type="CDD" id="cd00586">
    <property type="entry name" value="4HBT"/>
    <property type="match status" value="1"/>
</dbReference>
<sequence length="140" mass="15166">MPRIRLPSPERILFSTDITVCIGDINYGNHLANDALLRLMHEARLRWLASGGFSETDAGGCGLIMADAAVQYLAQAYRSDVLRFDLGIGETTRAGFILLAAVRRIGDGTPVALIQNGMVFFDYAAQRTAAMPAAFQAFIA</sequence>
<dbReference type="EMBL" id="CP146598">
    <property type="protein sequence ID" value="WWY03869.1"/>
    <property type="molecule type" value="Genomic_DNA"/>
</dbReference>
<evidence type="ECO:0000256" key="2">
    <source>
        <dbReference type="ARBA" id="ARBA00022801"/>
    </source>
</evidence>
<dbReference type="Gene3D" id="3.10.129.10">
    <property type="entry name" value="Hotdog Thioesterase"/>
    <property type="match status" value="1"/>
</dbReference>
<organism evidence="3">
    <name type="scientific">Neisseria leonii</name>
    <dbReference type="NCBI Taxonomy" id="2995413"/>
    <lineage>
        <taxon>Bacteria</taxon>
        <taxon>Pseudomonadati</taxon>
        <taxon>Pseudomonadota</taxon>
        <taxon>Betaproteobacteria</taxon>
        <taxon>Neisseriales</taxon>
        <taxon>Neisseriaceae</taxon>
        <taxon>Neisseria</taxon>
    </lineage>
</organism>
<dbReference type="Proteomes" id="UP001149607">
    <property type="component" value="Chromosome"/>
</dbReference>
<dbReference type="Pfam" id="PF13279">
    <property type="entry name" value="4HBT_2"/>
    <property type="match status" value="1"/>
</dbReference>
<dbReference type="EMBL" id="JAPQFL010000006">
    <property type="protein sequence ID" value="MDD9328477.1"/>
    <property type="molecule type" value="Genomic_DNA"/>
</dbReference>
<name>A0A9X4E2M8_9NEIS</name>
<evidence type="ECO:0000313" key="4">
    <source>
        <dbReference type="EMBL" id="WWY03869.1"/>
    </source>
</evidence>
<evidence type="ECO:0000313" key="3">
    <source>
        <dbReference type="EMBL" id="MDD9328477.1"/>
    </source>
</evidence>
<evidence type="ECO:0000313" key="5">
    <source>
        <dbReference type="Proteomes" id="UP001149607"/>
    </source>
</evidence>
<keyword evidence="2" id="KW-0378">Hydrolase</keyword>
<dbReference type="InterPro" id="IPR050563">
    <property type="entry name" value="4-hydroxybenzoyl-CoA_TE"/>
</dbReference>
<proteinExistence type="inferred from homology"/>
<dbReference type="PANTHER" id="PTHR31793">
    <property type="entry name" value="4-HYDROXYBENZOYL-COA THIOESTERASE FAMILY MEMBER"/>
    <property type="match status" value="1"/>
</dbReference>
<dbReference type="GO" id="GO:0047617">
    <property type="term" value="F:fatty acyl-CoA hydrolase activity"/>
    <property type="evidence" value="ECO:0007669"/>
    <property type="project" value="TreeGrafter"/>
</dbReference>
<reference evidence="4" key="2">
    <citation type="submission" date="2024-02" db="EMBL/GenBank/DDBJ databases">
        <title>Neisseria leonii sp. nov.</title>
        <authorList>
            <person name="Boutroux M."/>
            <person name="Favre-Rochex S."/>
            <person name="Gorgette O."/>
            <person name="Touak G."/>
            <person name="Muhle E."/>
            <person name="Chesneau O."/>
            <person name="Clermont D."/>
            <person name="Rahi P."/>
        </authorList>
    </citation>
    <scope>NUCLEOTIDE SEQUENCE</scope>
    <source>
        <strain evidence="4">51.81</strain>
    </source>
</reference>
<dbReference type="SUPFAM" id="SSF54637">
    <property type="entry name" value="Thioesterase/thiol ester dehydrase-isomerase"/>
    <property type="match status" value="1"/>
</dbReference>
<accession>A0A9X4E2M8</accession>
<gene>
    <name evidence="3" type="ORF">ORY91_001904</name>
    <name evidence="4" type="ORF">V9W64_03810</name>
</gene>
<reference evidence="3" key="1">
    <citation type="submission" date="2022-10" db="EMBL/GenBank/DDBJ databases">
        <authorList>
            <person name="Boutroux M."/>
        </authorList>
    </citation>
    <scope>NUCLEOTIDE SEQUENCE</scope>
    <source>
        <strain evidence="3">51.81</strain>
    </source>
</reference>